<evidence type="ECO:0000259" key="6">
    <source>
        <dbReference type="SMART" id="SM00846"/>
    </source>
</evidence>
<dbReference type="PRINTS" id="PR00078">
    <property type="entry name" value="G3PDHDRGNASE"/>
</dbReference>
<reference evidence="8" key="1">
    <citation type="journal article" date="2020" name="Nat. Commun.">
        <title>Genome assembly of wild tea tree DASZ reveals pedigree and selection history of tea varieties.</title>
        <authorList>
            <person name="Zhang W."/>
            <person name="Zhang Y."/>
            <person name="Qiu H."/>
            <person name="Guo Y."/>
            <person name="Wan H."/>
            <person name="Zhang X."/>
            <person name="Scossa F."/>
            <person name="Alseekh S."/>
            <person name="Zhang Q."/>
            <person name="Wang P."/>
            <person name="Xu L."/>
            <person name="Schmidt M.H."/>
            <person name="Jia X."/>
            <person name="Li D."/>
            <person name="Zhu A."/>
            <person name="Guo F."/>
            <person name="Chen W."/>
            <person name="Ni D."/>
            <person name="Usadel B."/>
            <person name="Fernie A.R."/>
            <person name="Wen W."/>
        </authorList>
    </citation>
    <scope>NUCLEOTIDE SEQUENCE [LARGE SCALE GENOMIC DNA]</scope>
    <source>
        <strain evidence="8">cv. G240</strain>
    </source>
</reference>
<evidence type="ECO:0000256" key="1">
    <source>
        <dbReference type="ARBA" id="ARBA00007406"/>
    </source>
</evidence>
<comment type="subunit">
    <text evidence="2">Homotetramer.</text>
</comment>
<organism evidence="7 8">
    <name type="scientific">Camellia sinensis</name>
    <name type="common">Tea plant</name>
    <name type="synonym">Thea sinensis</name>
    <dbReference type="NCBI Taxonomy" id="4442"/>
    <lineage>
        <taxon>Eukaryota</taxon>
        <taxon>Viridiplantae</taxon>
        <taxon>Streptophyta</taxon>
        <taxon>Embryophyta</taxon>
        <taxon>Tracheophyta</taxon>
        <taxon>Spermatophyta</taxon>
        <taxon>Magnoliopsida</taxon>
        <taxon>eudicotyledons</taxon>
        <taxon>Gunneridae</taxon>
        <taxon>Pentapetalae</taxon>
        <taxon>asterids</taxon>
        <taxon>Ericales</taxon>
        <taxon>Theaceae</taxon>
        <taxon>Camellia</taxon>
    </lineage>
</organism>
<dbReference type="GO" id="GO:0005829">
    <property type="term" value="C:cytosol"/>
    <property type="evidence" value="ECO:0007669"/>
    <property type="project" value="TreeGrafter"/>
</dbReference>
<keyword evidence="8" id="KW-1185">Reference proteome</keyword>
<evidence type="ECO:0000313" key="8">
    <source>
        <dbReference type="Proteomes" id="UP000593564"/>
    </source>
</evidence>
<dbReference type="Pfam" id="PF00044">
    <property type="entry name" value="Gp_dh_N"/>
    <property type="match status" value="1"/>
</dbReference>
<accession>A0A7J7H677</accession>
<dbReference type="GO" id="GO:0004365">
    <property type="term" value="F:glyceraldehyde-3-phosphate dehydrogenase (NAD+) (phosphorylating) activity"/>
    <property type="evidence" value="ECO:0007669"/>
    <property type="project" value="TreeGrafter"/>
</dbReference>
<comment type="caution">
    <text evidence="7">The sequence shown here is derived from an EMBL/GenBank/DDBJ whole genome shotgun (WGS) entry which is preliminary data.</text>
</comment>
<reference evidence="7 8" key="2">
    <citation type="submission" date="2020-07" db="EMBL/GenBank/DDBJ databases">
        <title>Genome assembly of wild tea tree DASZ reveals pedigree and selection history of tea varieties.</title>
        <authorList>
            <person name="Zhang W."/>
        </authorList>
    </citation>
    <scope>NUCLEOTIDE SEQUENCE [LARGE SCALE GENOMIC DNA]</scope>
    <source>
        <strain evidence="8">cv. G240</strain>
        <tissue evidence="7">Leaf</tissue>
    </source>
</reference>
<dbReference type="PANTHER" id="PTHR10836:SF76">
    <property type="entry name" value="GLYCERALDEHYDE-3-PHOSPHATE DEHYDROGENASE-RELATED"/>
    <property type="match status" value="1"/>
</dbReference>
<dbReference type="SUPFAM" id="SSF55347">
    <property type="entry name" value="Glyceraldehyde-3-phosphate dehydrogenase-like, C-terminal domain"/>
    <property type="match status" value="1"/>
</dbReference>
<dbReference type="InterPro" id="IPR036291">
    <property type="entry name" value="NAD(P)-bd_dom_sf"/>
</dbReference>
<evidence type="ECO:0000256" key="4">
    <source>
        <dbReference type="ARBA" id="ARBA00023027"/>
    </source>
</evidence>
<dbReference type="SMART" id="SM00846">
    <property type="entry name" value="Gp_dh_N"/>
    <property type="match status" value="1"/>
</dbReference>
<dbReference type="InterPro" id="IPR020829">
    <property type="entry name" value="GlycerAld_3-P_DH_cat"/>
</dbReference>
<evidence type="ECO:0000256" key="5">
    <source>
        <dbReference type="RuleBase" id="RU000397"/>
    </source>
</evidence>
<dbReference type="Pfam" id="PF02800">
    <property type="entry name" value="Gp_dh_C"/>
    <property type="match status" value="1"/>
</dbReference>
<dbReference type="Proteomes" id="UP000593564">
    <property type="component" value="Unassembled WGS sequence"/>
</dbReference>
<evidence type="ECO:0000256" key="2">
    <source>
        <dbReference type="ARBA" id="ARBA00011881"/>
    </source>
</evidence>
<gene>
    <name evidence="7" type="ORF">HYC85_013311</name>
</gene>
<keyword evidence="3" id="KW-0560">Oxidoreductase</keyword>
<evidence type="ECO:0000313" key="7">
    <source>
        <dbReference type="EMBL" id="KAF5947354.1"/>
    </source>
</evidence>
<keyword evidence="4" id="KW-0520">NAD</keyword>
<dbReference type="InterPro" id="IPR020831">
    <property type="entry name" value="GlycerAld/Erythrose_P_DH"/>
</dbReference>
<dbReference type="InterPro" id="IPR020828">
    <property type="entry name" value="GlycerAld_3-P_DH_NAD(P)-bd"/>
</dbReference>
<proteinExistence type="inferred from homology"/>
<dbReference type="GO" id="GO:0006096">
    <property type="term" value="P:glycolytic process"/>
    <property type="evidence" value="ECO:0007669"/>
    <property type="project" value="TreeGrafter"/>
</dbReference>
<comment type="similarity">
    <text evidence="1 5">Belongs to the glyceraldehyde-3-phosphate dehydrogenase family.</text>
</comment>
<name>A0A7J7H677_CAMSI</name>
<dbReference type="Gene3D" id="3.30.360.10">
    <property type="entry name" value="Dihydrodipicolinate Reductase, domain 2"/>
    <property type="match status" value="1"/>
</dbReference>
<evidence type="ECO:0000256" key="3">
    <source>
        <dbReference type="ARBA" id="ARBA00023002"/>
    </source>
</evidence>
<dbReference type="SUPFAM" id="SSF51735">
    <property type="entry name" value="NAD(P)-binding Rossmann-fold domains"/>
    <property type="match status" value="1"/>
</dbReference>
<feature type="domain" description="Glyceraldehyde 3-phosphate dehydrogenase NAD(P) binding" evidence="6">
    <location>
        <begin position="24"/>
        <end position="161"/>
    </location>
</feature>
<sequence length="192" mass="21208">MFIIFRFFLCYTSNIGESQSSGKTKVGINGFGRIGRLVLRIATSRDDMDVVAVNDPFVDAKYMLEKTMDSLTFLQDELNGKLTGMAFRVPTPNVSVVDLTCRLENSASYEDVKAAIKYASEGSLKGILGYTDEEVVSNDFVGDSRSSIFDAKAGMGLNASFMELVSWYDNEWGYSNRVLNLIEHMALVAASN</sequence>
<dbReference type="AlphaFoldDB" id="A0A7J7H677"/>
<protein>
    <recommendedName>
        <fullName evidence="6">Glyceraldehyde 3-phosphate dehydrogenase NAD(P) binding domain-containing protein</fullName>
    </recommendedName>
</protein>
<dbReference type="EMBL" id="JACBKZ010000006">
    <property type="protein sequence ID" value="KAF5947354.1"/>
    <property type="molecule type" value="Genomic_DNA"/>
</dbReference>
<dbReference type="PANTHER" id="PTHR10836">
    <property type="entry name" value="GLYCERALDEHYDE 3-PHOSPHATE DEHYDROGENASE"/>
    <property type="match status" value="1"/>
</dbReference>
<dbReference type="GO" id="GO:0051287">
    <property type="term" value="F:NAD binding"/>
    <property type="evidence" value="ECO:0007669"/>
    <property type="project" value="InterPro"/>
</dbReference>